<evidence type="ECO:0000256" key="2">
    <source>
        <dbReference type="ARBA" id="ARBA00023136"/>
    </source>
</evidence>
<accession>A0A8J7Q8H3</accession>
<dbReference type="InterPro" id="IPR039565">
    <property type="entry name" value="BamD-like"/>
</dbReference>
<dbReference type="Gene3D" id="1.25.40.10">
    <property type="entry name" value="Tetratricopeptide repeat domain"/>
    <property type="match status" value="1"/>
</dbReference>
<keyword evidence="1" id="KW-0732">Signal</keyword>
<dbReference type="RefSeq" id="WP_207858622.1">
    <property type="nucleotide sequence ID" value="NZ_JAFREP010000007.1"/>
</dbReference>
<comment type="caution">
    <text evidence="5">The sequence shown here is derived from an EMBL/GenBank/DDBJ whole genome shotgun (WGS) entry which is preliminary data.</text>
</comment>
<dbReference type="AlphaFoldDB" id="A0A8J7Q8H3"/>
<protein>
    <submittedName>
        <fullName evidence="5">Outer membrane protein assembly factor BamD</fullName>
    </submittedName>
</protein>
<sequence>MLNSIYRRGPLLFLLGAALLITACGGPKKETLADRLQKGDVTTQELFNRATTLFQKRKFVDARRWLRVIETYAPDSKLLPDVKLSIADSYFFDKMATYIEASVEYKSFLTHFPTHPKSDYAQYQYAMCFFTEIESADRDQTSTLTAYTEFKNLIDRYPVSPYAEKAKDKIDLCLLRMAEHEFTVGYYYFRRGRGFEKSAESRLKGIINNYEGQYDPEKTYFYLAETLWRREKYKEAIFYYNNLANNFADSDYMPFVQDKLTRWQRIKEEGRDPGEITDAVPTDPLNTF</sequence>
<evidence type="ECO:0000313" key="5">
    <source>
        <dbReference type="EMBL" id="MBO1318829.1"/>
    </source>
</evidence>
<feature type="domain" description="Outer membrane lipoprotein BamD-like" evidence="4">
    <location>
        <begin position="41"/>
        <end position="217"/>
    </location>
</feature>
<dbReference type="NCBIfam" id="TIGR03302">
    <property type="entry name" value="OM_YfiO"/>
    <property type="match status" value="1"/>
</dbReference>
<evidence type="ECO:0000256" key="3">
    <source>
        <dbReference type="ARBA" id="ARBA00023237"/>
    </source>
</evidence>
<gene>
    <name evidence="5" type="primary">bamD</name>
    <name evidence="5" type="ORF">J3U88_10175</name>
</gene>
<keyword evidence="2" id="KW-0472">Membrane</keyword>
<dbReference type="InterPro" id="IPR017689">
    <property type="entry name" value="BamD"/>
</dbReference>
<organism evidence="5 6">
    <name type="scientific">Acanthopleuribacter pedis</name>
    <dbReference type="NCBI Taxonomy" id="442870"/>
    <lineage>
        <taxon>Bacteria</taxon>
        <taxon>Pseudomonadati</taxon>
        <taxon>Acidobacteriota</taxon>
        <taxon>Holophagae</taxon>
        <taxon>Acanthopleuribacterales</taxon>
        <taxon>Acanthopleuribacteraceae</taxon>
        <taxon>Acanthopleuribacter</taxon>
    </lineage>
</organism>
<keyword evidence="3" id="KW-0998">Cell outer membrane</keyword>
<reference evidence="5" key="1">
    <citation type="submission" date="2021-03" db="EMBL/GenBank/DDBJ databases">
        <authorList>
            <person name="Wang G."/>
        </authorList>
    </citation>
    <scope>NUCLEOTIDE SEQUENCE</scope>
    <source>
        <strain evidence="5">KCTC 12899</strain>
    </source>
</reference>
<dbReference type="Proteomes" id="UP000664417">
    <property type="component" value="Unassembled WGS sequence"/>
</dbReference>
<evidence type="ECO:0000259" key="4">
    <source>
        <dbReference type="Pfam" id="PF13525"/>
    </source>
</evidence>
<evidence type="ECO:0000313" key="6">
    <source>
        <dbReference type="Proteomes" id="UP000664417"/>
    </source>
</evidence>
<evidence type="ECO:0000256" key="1">
    <source>
        <dbReference type="ARBA" id="ARBA00022729"/>
    </source>
</evidence>
<dbReference type="Pfam" id="PF13525">
    <property type="entry name" value="YfiO"/>
    <property type="match status" value="1"/>
</dbReference>
<name>A0A8J7Q8H3_9BACT</name>
<keyword evidence="6" id="KW-1185">Reference proteome</keyword>
<dbReference type="EMBL" id="JAFREP010000007">
    <property type="protein sequence ID" value="MBO1318829.1"/>
    <property type="molecule type" value="Genomic_DNA"/>
</dbReference>
<dbReference type="InterPro" id="IPR011990">
    <property type="entry name" value="TPR-like_helical_dom_sf"/>
</dbReference>
<dbReference type="PROSITE" id="PS51257">
    <property type="entry name" value="PROKAR_LIPOPROTEIN"/>
    <property type="match status" value="1"/>
</dbReference>
<proteinExistence type="predicted"/>
<dbReference type="SUPFAM" id="SSF48452">
    <property type="entry name" value="TPR-like"/>
    <property type="match status" value="1"/>
</dbReference>